<dbReference type="PANTHER" id="PTHR24373:SF398">
    <property type="entry name" value="LEUCINE-RICH REPEAT-CONTAINING G-PROTEIN COUPLED RECEPTOR 6"/>
    <property type="match status" value="1"/>
</dbReference>
<dbReference type="Gene3D" id="3.80.10.10">
    <property type="entry name" value="Ribonuclease Inhibitor"/>
    <property type="match status" value="1"/>
</dbReference>
<dbReference type="Proteomes" id="UP000011087">
    <property type="component" value="Unassembled WGS sequence"/>
</dbReference>
<evidence type="ECO:0000256" key="1">
    <source>
        <dbReference type="ARBA" id="ARBA00022614"/>
    </source>
</evidence>
<protein>
    <submittedName>
        <fullName evidence="5 6">Uncharacterized protein</fullName>
    </submittedName>
</protein>
<feature type="chain" id="PRO_5008770062" evidence="4">
    <location>
        <begin position="21"/>
        <end position="127"/>
    </location>
</feature>
<evidence type="ECO:0000313" key="6">
    <source>
        <dbReference type="EnsemblProtists" id="EKX35608"/>
    </source>
</evidence>
<dbReference type="KEGG" id="gtt:GUITHDRAFT_79684"/>
<keyword evidence="2 4" id="KW-0732">Signal</keyword>
<name>L1IH89_GUITC</name>
<dbReference type="SMART" id="SM00369">
    <property type="entry name" value="LRR_TYP"/>
    <property type="match status" value="2"/>
</dbReference>
<dbReference type="AlphaFoldDB" id="L1IH89"/>
<dbReference type="SUPFAM" id="SSF52058">
    <property type="entry name" value="L domain-like"/>
    <property type="match status" value="1"/>
</dbReference>
<reference evidence="5 7" key="1">
    <citation type="journal article" date="2012" name="Nature">
        <title>Algal genomes reveal evolutionary mosaicism and the fate of nucleomorphs.</title>
        <authorList>
            <consortium name="DOE Joint Genome Institute"/>
            <person name="Curtis B.A."/>
            <person name="Tanifuji G."/>
            <person name="Burki F."/>
            <person name="Gruber A."/>
            <person name="Irimia M."/>
            <person name="Maruyama S."/>
            <person name="Arias M.C."/>
            <person name="Ball S.G."/>
            <person name="Gile G.H."/>
            <person name="Hirakawa Y."/>
            <person name="Hopkins J.F."/>
            <person name="Kuo A."/>
            <person name="Rensing S.A."/>
            <person name="Schmutz J."/>
            <person name="Symeonidi A."/>
            <person name="Elias M."/>
            <person name="Eveleigh R.J."/>
            <person name="Herman E.K."/>
            <person name="Klute M.J."/>
            <person name="Nakayama T."/>
            <person name="Obornik M."/>
            <person name="Reyes-Prieto A."/>
            <person name="Armbrust E.V."/>
            <person name="Aves S.J."/>
            <person name="Beiko R.G."/>
            <person name="Coutinho P."/>
            <person name="Dacks J.B."/>
            <person name="Durnford D.G."/>
            <person name="Fast N.M."/>
            <person name="Green B.R."/>
            <person name="Grisdale C.J."/>
            <person name="Hempel F."/>
            <person name="Henrissat B."/>
            <person name="Hoppner M.P."/>
            <person name="Ishida K."/>
            <person name="Kim E."/>
            <person name="Koreny L."/>
            <person name="Kroth P.G."/>
            <person name="Liu Y."/>
            <person name="Malik S.B."/>
            <person name="Maier U.G."/>
            <person name="McRose D."/>
            <person name="Mock T."/>
            <person name="Neilson J.A."/>
            <person name="Onodera N.T."/>
            <person name="Poole A.M."/>
            <person name="Pritham E.J."/>
            <person name="Richards T.A."/>
            <person name="Rocap G."/>
            <person name="Roy S.W."/>
            <person name="Sarai C."/>
            <person name="Schaack S."/>
            <person name="Shirato S."/>
            <person name="Slamovits C.H."/>
            <person name="Spencer D.F."/>
            <person name="Suzuki S."/>
            <person name="Worden A.Z."/>
            <person name="Zauner S."/>
            <person name="Barry K."/>
            <person name="Bell C."/>
            <person name="Bharti A.K."/>
            <person name="Crow J.A."/>
            <person name="Grimwood J."/>
            <person name="Kramer R."/>
            <person name="Lindquist E."/>
            <person name="Lucas S."/>
            <person name="Salamov A."/>
            <person name="McFadden G.I."/>
            <person name="Lane C.E."/>
            <person name="Keeling P.J."/>
            <person name="Gray M.W."/>
            <person name="Grigoriev I.V."/>
            <person name="Archibald J.M."/>
        </authorList>
    </citation>
    <scope>NUCLEOTIDE SEQUENCE</scope>
    <source>
        <strain evidence="5 7">CCMP2712</strain>
    </source>
</reference>
<dbReference type="GeneID" id="17292378"/>
<organism evidence="5">
    <name type="scientific">Guillardia theta (strain CCMP2712)</name>
    <name type="common">Cryptophyte</name>
    <dbReference type="NCBI Taxonomy" id="905079"/>
    <lineage>
        <taxon>Eukaryota</taxon>
        <taxon>Cryptophyceae</taxon>
        <taxon>Pyrenomonadales</taxon>
        <taxon>Geminigeraceae</taxon>
        <taxon>Guillardia</taxon>
    </lineage>
</organism>
<dbReference type="PaxDb" id="55529-EKX35608"/>
<evidence type="ECO:0000256" key="2">
    <source>
        <dbReference type="ARBA" id="ARBA00022729"/>
    </source>
</evidence>
<dbReference type="GO" id="GO:0031012">
    <property type="term" value="C:extracellular matrix"/>
    <property type="evidence" value="ECO:0007669"/>
    <property type="project" value="TreeGrafter"/>
</dbReference>
<evidence type="ECO:0000256" key="4">
    <source>
        <dbReference type="SAM" id="SignalP"/>
    </source>
</evidence>
<evidence type="ECO:0000313" key="7">
    <source>
        <dbReference type="Proteomes" id="UP000011087"/>
    </source>
</evidence>
<dbReference type="GO" id="GO:0005615">
    <property type="term" value="C:extracellular space"/>
    <property type="evidence" value="ECO:0007669"/>
    <property type="project" value="TreeGrafter"/>
</dbReference>
<dbReference type="InterPro" id="IPR032675">
    <property type="entry name" value="LRR_dom_sf"/>
</dbReference>
<dbReference type="STRING" id="905079.L1IH89"/>
<keyword evidence="3" id="KW-0677">Repeat</keyword>
<dbReference type="EnsemblProtists" id="EKX35608">
    <property type="protein sequence ID" value="EKX35608"/>
    <property type="gene ID" value="GUITHDRAFT_79684"/>
</dbReference>
<accession>L1IH89</accession>
<reference evidence="6" key="3">
    <citation type="submission" date="2015-06" db="UniProtKB">
        <authorList>
            <consortium name="EnsemblProtists"/>
        </authorList>
    </citation>
    <scope>IDENTIFICATION</scope>
</reference>
<dbReference type="InterPro" id="IPR003591">
    <property type="entry name" value="Leu-rich_rpt_typical-subtyp"/>
</dbReference>
<evidence type="ECO:0000313" key="5">
    <source>
        <dbReference type="EMBL" id="EKX35608.1"/>
    </source>
</evidence>
<dbReference type="PANTHER" id="PTHR24373">
    <property type="entry name" value="SLIT RELATED LEUCINE-RICH REPEAT NEURONAL PROTEIN"/>
    <property type="match status" value="1"/>
</dbReference>
<dbReference type="Pfam" id="PF13855">
    <property type="entry name" value="LRR_8"/>
    <property type="match status" value="1"/>
</dbReference>
<dbReference type="InterPro" id="IPR001611">
    <property type="entry name" value="Leu-rich_rpt"/>
</dbReference>
<keyword evidence="7" id="KW-1185">Reference proteome</keyword>
<dbReference type="InterPro" id="IPR050328">
    <property type="entry name" value="Dev_Immune_Receptor"/>
</dbReference>
<feature type="non-terminal residue" evidence="5">
    <location>
        <position position="127"/>
    </location>
</feature>
<dbReference type="EMBL" id="JH993087">
    <property type="protein sequence ID" value="EKX35608.1"/>
    <property type="molecule type" value="Genomic_DNA"/>
</dbReference>
<dbReference type="HOGENOM" id="CLU_1976351_0_0_1"/>
<dbReference type="RefSeq" id="XP_005822588.1">
    <property type="nucleotide sequence ID" value="XM_005822531.1"/>
</dbReference>
<reference evidence="7" key="2">
    <citation type="submission" date="2012-11" db="EMBL/GenBank/DDBJ databases">
        <authorList>
            <person name="Kuo A."/>
            <person name="Curtis B.A."/>
            <person name="Tanifuji G."/>
            <person name="Burki F."/>
            <person name="Gruber A."/>
            <person name="Irimia M."/>
            <person name="Maruyama S."/>
            <person name="Arias M.C."/>
            <person name="Ball S.G."/>
            <person name="Gile G.H."/>
            <person name="Hirakawa Y."/>
            <person name="Hopkins J.F."/>
            <person name="Rensing S.A."/>
            <person name="Schmutz J."/>
            <person name="Symeonidi A."/>
            <person name="Elias M."/>
            <person name="Eveleigh R.J."/>
            <person name="Herman E.K."/>
            <person name="Klute M.J."/>
            <person name="Nakayama T."/>
            <person name="Obornik M."/>
            <person name="Reyes-Prieto A."/>
            <person name="Armbrust E.V."/>
            <person name="Aves S.J."/>
            <person name="Beiko R.G."/>
            <person name="Coutinho P."/>
            <person name="Dacks J.B."/>
            <person name="Durnford D.G."/>
            <person name="Fast N.M."/>
            <person name="Green B.R."/>
            <person name="Grisdale C."/>
            <person name="Hempe F."/>
            <person name="Henrissat B."/>
            <person name="Hoppner M.P."/>
            <person name="Ishida K.-I."/>
            <person name="Kim E."/>
            <person name="Koreny L."/>
            <person name="Kroth P.G."/>
            <person name="Liu Y."/>
            <person name="Malik S.-B."/>
            <person name="Maier U.G."/>
            <person name="McRose D."/>
            <person name="Mock T."/>
            <person name="Neilson J.A."/>
            <person name="Onodera N.T."/>
            <person name="Poole A.M."/>
            <person name="Pritham E.J."/>
            <person name="Richards T.A."/>
            <person name="Rocap G."/>
            <person name="Roy S.W."/>
            <person name="Sarai C."/>
            <person name="Schaack S."/>
            <person name="Shirato S."/>
            <person name="Slamovits C.H."/>
            <person name="Spencer D.F."/>
            <person name="Suzuki S."/>
            <person name="Worden A.Z."/>
            <person name="Zauner S."/>
            <person name="Barry K."/>
            <person name="Bell C."/>
            <person name="Bharti A.K."/>
            <person name="Crow J.A."/>
            <person name="Grimwood J."/>
            <person name="Kramer R."/>
            <person name="Lindquist E."/>
            <person name="Lucas S."/>
            <person name="Salamov A."/>
            <person name="McFadden G.I."/>
            <person name="Lane C.E."/>
            <person name="Keeling P.J."/>
            <person name="Gray M.W."/>
            <person name="Grigoriev I.V."/>
            <person name="Archibald J.M."/>
        </authorList>
    </citation>
    <scope>NUCLEOTIDE SEQUENCE</scope>
    <source>
        <strain evidence="7">CCMP2712</strain>
    </source>
</reference>
<dbReference type="PROSITE" id="PS51450">
    <property type="entry name" value="LRR"/>
    <property type="match status" value="2"/>
</dbReference>
<keyword evidence="1" id="KW-0433">Leucine-rich repeat</keyword>
<dbReference type="OrthoDB" id="694479at2759"/>
<gene>
    <name evidence="5" type="ORF">GUITHDRAFT_79684</name>
</gene>
<evidence type="ECO:0000256" key="3">
    <source>
        <dbReference type="ARBA" id="ARBA00022737"/>
    </source>
</evidence>
<proteinExistence type="predicted"/>
<feature type="signal peptide" evidence="4">
    <location>
        <begin position="1"/>
        <end position="20"/>
    </location>
</feature>
<sequence>MLIVCALWIVLGGWVGEAEAQSSVSCGGCTFNVSHEGLLTRGGTCQGDCGIDAGGRKPLHLENLGIRSLKNGTFDGLSSLQDLYLQNNKLESLPAPVFDALSSLQFLYLNNNEISCISSQVFTQLSS</sequence>